<feature type="domain" description="MlaB-like STAS" evidence="1">
    <location>
        <begin position="204"/>
        <end position="282"/>
    </location>
</feature>
<evidence type="ECO:0008006" key="5">
    <source>
        <dbReference type="Google" id="ProtNLM"/>
    </source>
</evidence>
<dbReference type="InterPro" id="IPR058548">
    <property type="entry name" value="MlaB-like_STAS"/>
</dbReference>
<proteinExistence type="predicted"/>
<dbReference type="Pfam" id="PF14417">
    <property type="entry name" value="MEDS"/>
    <property type="match status" value="1"/>
</dbReference>
<sequence length="304" mass="32556">MVKVMTTPVDRLTPGDHICWPFRTDDERLTTMLEFVGAGLGAGEKVLCFTEEIAPRTLQSALAERGVDVETADALGQARFHTADTSYLATGRFDAEAVLDGWHRQLAEARQEGYAGLRVIADMAWAARRPQVDGTERLAWYEAQASRIFADAYATVVCMYDQRLFPGDRLRGIAAAHPAAVFPRTGDDWHPRLRLVRTTDPAGLRLIGEADRACRDALEAVLAGLAEDLPAGSPATVDVSRLAFADVSCAAALVRTAGALPYGMRIVGASAALRRLLDMIGAEAPGLTVLPADGVSPAAATGRR</sequence>
<dbReference type="AlphaFoldDB" id="A0A8J3WG54"/>
<gene>
    <name evidence="3" type="ORF">Pro02_58450</name>
</gene>
<organism evidence="3 4">
    <name type="scientific">Planobispora rosea</name>
    <dbReference type="NCBI Taxonomy" id="35762"/>
    <lineage>
        <taxon>Bacteria</taxon>
        <taxon>Bacillati</taxon>
        <taxon>Actinomycetota</taxon>
        <taxon>Actinomycetes</taxon>
        <taxon>Streptosporangiales</taxon>
        <taxon>Streptosporangiaceae</taxon>
        <taxon>Planobispora</taxon>
    </lineage>
</organism>
<dbReference type="Proteomes" id="UP000655044">
    <property type="component" value="Unassembled WGS sequence"/>
</dbReference>
<evidence type="ECO:0000259" key="1">
    <source>
        <dbReference type="Pfam" id="PF13466"/>
    </source>
</evidence>
<comment type="caution">
    <text evidence="3">The sequence shown here is derived from an EMBL/GenBank/DDBJ whole genome shotgun (WGS) entry which is preliminary data.</text>
</comment>
<dbReference type="InterPro" id="IPR036513">
    <property type="entry name" value="STAS_dom_sf"/>
</dbReference>
<name>A0A8J3WG54_PLARO</name>
<dbReference type="SUPFAM" id="SSF52091">
    <property type="entry name" value="SpoIIaa-like"/>
    <property type="match status" value="1"/>
</dbReference>
<keyword evidence="4" id="KW-1185">Reference proteome</keyword>
<protein>
    <recommendedName>
        <fullName evidence="5">STAS domain-containing protein</fullName>
    </recommendedName>
</protein>
<feature type="domain" description="MEDS" evidence="2">
    <location>
        <begin position="16"/>
        <end position="178"/>
    </location>
</feature>
<dbReference type="Gene3D" id="3.30.750.24">
    <property type="entry name" value="STAS domain"/>
    <property type="match status" value="1"/>
</dbReference>
<accession>A0A8J3WG54</accession>
<dbReference type="Pfam" id="PF13466">
    <property type="entry name" value="STAS_2"/>
    <property type="match status" value="1"/>
</dbReference>
<evidence type="ECO:0000259" key="2">
    <source>
        <dbReference type="Pfam" id="PF14417"/>
    </source>
</evidence>
<evidence type="ECO:0000313" key="3">
    <source>
        <dbReference type="EMBL" id="GIH87437.1"/>
    </source>
</evidence>
<reference evidence="3" key="1">
    <citation type="submission" date="2021-01" db="EMBL/GenBank/DDBJ databases">
        <title>Whole genome shotgun sequence of Planobispora rosea NBRC 15558.</title>
        <authorList>
            <person name="Komaki H."/>
            <person name="Tamura T."/>
        </authorList>
    </citation>
    <scope>NUCLEOTIDE SEQUENCE</scope>
    <source>
        <strain evidence="3">NBRC 15558</strain>
    </source>
</reference>
<dbReference type="InterPro" id="IPR025847">
    <property type="entry name" value="MEDS_domain"/>
</dbReference>
<evidence type="ECO:0000313" key="4">
    <source>
        <dbReference type="Proteomes" id="UP000655044"/>
    </source>
</evidence>
<dbReference type="EMBL" id="BOOI01000060">
    <property type="protein sequence ID" value="GIH87437.1"/>
    <property type="molecule type" value="Genomic_DNA"/>
</dbReference>